<keyword evidence="2" id="KW-1185">Reference proteome</keyword>
<evidence type="ECO:0000313" key="1">
    <source>
        <dbReference type="EMBL" id="KAA0010230.1"/>
    </source>
</evidence>
<reference evidence="1 2" key="1">
    <citation type="submission" date="2019-08" db="EMBL/GenBank/DDBJ databases">
        <title>Bioinformatics analysis of the strain L3 and L5.</title>
        <authorList>
            <person name="Li X."/>
        </authorList>
    </citation>
    <scope>NUCLEOTIDE SEQUENCE [LARGE SCALE GENOMIC DNA]</scope>
    <source>
        <strain evidence="1 2">L5</strain>
    </source>
</reference>
<evidence type="ECO:0000313" key="2">
    <source>
        <dbReference type="Proteomes" id="UP000486760"/>
    </source>
</evidence>
<dbReference type="EMBL" id="VTPY01000007">
    <property type="protein sequence ID" value="KAA0010230.1"/>
    <property type="molecule type" value="Genomic_DNA"/>
</dbReference>
<dbReference type="Gene3D" id="3.40.50.10600">
    <property type="entry name" value="SpoIIaa-like domains"/>
    <property type="match status" value="1"/>
</dbReference>
<sequence length="149" mass="16879">MLPYKKTKDATGQHEGDTMIEILPAPEYVAAFRLSGTLRGEDYDVIIPAIETKLAHNEQIGVLADLTQFEHMTAKALQRDLAYGMSKLGEYHRFKRAAVIGDKRWIEMTTKLADKLFPQIEARVFHAGELEEAMRWVAGFRDDLISEGL</sequence>
<dbReference type="Pfam" id="PF11964">
    <property type="entry name" value="SpoIIAA-like"/>
    <property type="match status" value="1"/>
</dbReference>
<dbReference type="SUPFAM" id="SSF52091">
    <property type="entry name" value="SpoIIaa-like"/>
    <property type="match status" value="1"/>
</dbReference>
<gene>
    <name evidence="1" type="ORF">F0A17_17305</name>
</gene>
<protein>
    <submittedName>
        <fullName evidence="1">STAS/SEC14 domain-containing protein</fullName>
    </submittedName>
</protein>
<proteinExistence type="predicted"/>
<dbReference type="Proteomes" id="UP000486760">
    <property type="component" value="Unassembled WGS sequence"/>
</dbReference>
<dbReference type="InterPro" id="IPR036513">
    <property type="entry name" value="STAS_dom_sf"/>
</dbReference>
<comment type="caution">
    <text evidence="1">The sequence shown here is derived from an EMBL/GenBank/DDBJ whole genome shotgun (WGS) entry which is preliminary data.</text>
</comment>
<name>A0A7V7FX25_9GAMM</name>
<organism evidence="1 2">
    <name type="scientific">Billgrantia pellis</name>
    <dbReference type="NCBI Taxonomy" id="2606936"/>
    <lineage>
        <taxon>Bacteria</taxon>
        <taxon>Pseudomonadati</taxon>
        <taxon>Pseudomonadota</taxon>
        <taxon>Gammaproteobacteria</taxon>
        <taxon>Oceanospirillales</taxon>
        <taxon>Halomonadaceae</taxon>
        <taxon>Billgrantia</taxon>
    </lineage>
</organism>
<dbReference type="InterPro" id="IPR038396">
    <property type="entry name" value="SpoIIAA-like_sf"/>
</dbReference>
<accession>A0A7V7FX25</accession>
<dbReference type="AlphaFoldDB" id="A0A7V7FX25"/>
<dbReference type="InterPro" id="IPR021866">
    <property type="entry name" value="SpoIIAA-like"/>
</dbReference>